<organism evidence="3 4">
    <name type="scientific">Naegleria lovaniensis</name>
    <name type="common">Amoeba</name>
    <dbReference type="NCBI Taxonomy" id="51637"/>
    <lineage>
        <taxon>Eukaryota</taxon>
        <taxon>Discoba</taxon>
        <taxon>Heterolobosea</taxon>
        <taxon>Tetramitia</taxon>
        <taxon>Eutetramitia</taxon>
        <taxon>Vahlkampfiidae</taxon>
        <taxon>Naegleria</taxon>
    </lineage>
</organism>
<dbReference type="GeneID" id="68098989"/>
<gene>
    <name evidence="3" type="ORF">C9374_006535</name>
</gene>
<protein>
    <submittedName>
        <fullName evidence="3">Uncharacterized protein</fullName>
    </submittedName>
</protein>
<dbReference type="AlphaFoldDB" id="A0AA88GN95"/>
<evidence type="ECO:0000313" key="3">
    <source>
        <dbReference type="EMBL" id="KAG2379418.1"/>
    </source>
</evidence>
<dbReference type="Proteomes" id="UP000816034">
    <property type="component" value="Unassembled WGS sequence"/>
</dbReference>
<keyword evidence="2" id="KW-0812">Transmembrane</keyword>
<name>A0AA88GN95_NAELO</name>
<feature type="compositionally biased region" description="Basic and acidic residues" evidence="1">
    <location>
        <begin position="108"/>
        <end position="118"/>
    </location>
</feature>
<feature type="compositionally biased region" description="Low complexity" evidence="1">
    <location>
        <begin position="138"/>
        <end position="190"/>
    </location>
</feature>
<keyword evidence="4" id="KW-1185">Reference proteome</keyword>
<dbReference type="EMBL" id="PYSW02000028">
    <property type="protein sequence ID" value="KAG2379418.1"/>
    <property type="molecule type" value="Genomic_DNA"/>
</dbReference>
<feature type="transmembrane region" description="Helical" evidence="2">
    <location>
        <begin position="470"/>
        <end position="495"/>
    </location>
</feature>
<keyword evidence="2" id="KW-0472">Membrane</keyword>
<dbReference type="RefSeq" id="XP_044546680.1">
    <property type="nucleotide sequence ID" value="XM_044696406.1"/>
</dbReference>
<evidence type="ECO:0000313" key="4">
    <source>
        <dbReference type="Proteomes" id="UP000816034"/>
    </source>
</evidence>
<feature type="region of interest" description="Disordered" evidence="1">
    <location>
        <begin position="81"/>
        <end position="190"/>
    </location>
</feature>
<comment type="caution">
    <text evidence="3">The sequence shown here is derived from an EMBL/GenBank/DDBJ whole genome shotgun (WGS) entry which is preliminary data.</text>
</comment>
<evidence type="ECO:0000256" key="1">
    <source>
        <dbReference type="SAM" id="MobiDB-lite"/>
    </source>
</evidence>
<keyword evidence="2" id="KW-1133">Transmembrane helix</keyword>
<sequence length="540" mass="59412">MMEWNCCGIKPLALFLTFFIFFGSGLMLFGVLFGVLGPVSTNPPEITTFNDLALRWQAMNRQIFTSYKFNLTATLTSNAPVPSPSVSSSSLPPMPSPSVSPSTPSHLSHFEDDDHNFDTHYSNGKSDKHAPGVALPPSSSSSRYISHSHSSSSEHATHGHPSSTTKHSTTTSSSTATPPSTVSTTSTNIPSTLLQSNTVFNQAPFSPNTQSDVFHPDNPFFLEKYDSFKFQINSQNPSTLFTDPIRTNFSKALMLNITWSSDPQKMLSGGNPGKNKGGGNSGGGIALLSFLSSIFSAGILNNHELSQTKFSNATTNTLQVPLIYLFLKTESPIHQSSSGCRYGFLENGKCYLVHRLREVCIKVKVNDAGTSAQLDDTFGGIGCGPTDVPYLASIESNYSGLTYIYSVIYDNQDVNNHTVLFSDLVITLRSSKDPYVYAEYITNGTLNFQPWDKYYHGNILEGDIGFVRGFFGFGSLGLGVLIVFPSVLFCFIFCFCSEKLRRKFMVDDMREEHALLLNLTVEKEQKKNLKDYLFPNTESD</sequence>
<reference evidence="3 4" key="1">
    <citation type="journal article" date="2018" name="BMC Genomics">
        <title>The genome of Naegleria lovaniensis, the basis for a comparative approach to unravel pathogenicity factors of the human pathogenic amoeba N. fowleri.</title>
        <authorList>
            <person name="Liechti N."/>
            <person name="Schurch N."/>
            <person name="Bruggmann R."/>
            <person name="Wittwer M."/>
        </authorList>
    </citation>
    <scope>NUCLEOTIDE SEQUENCE [LARGE SCALE GENOMIC DNA]</scope>
    <source>
        <strain evidence="3 4">ATCC 30569</strain>
    </source>
</reference>
<evidence type="ECO:0000256" key="2">
    <source>
        <dbReference type="SAM" id="Phobius"/>
    </source>
</evidence>
<feature type="transmembrane region" description="Helical" evidence="2">
    <location>
        <begin position="12"/>
        <end position="36"/>
    </location>
</feature>
<accession>A0AA88GN95</accession>
<proteinExistence type="predicted"/>